<sequence>MRPRTNPNPLNRAAGAVFATLAAALVLVAGSPTNADTPTGSAESVGEPGTSAPDYLARLHALVGKQTAEEIATIEHGGGPAELLVDPETGEVIAALKTGPSLLTQFSVD</sequence>
<evidence type="ECO:0000256" key="1">
    <source>
        <dbReference type="SAM" id="MobiDB-lite"/>
    </source>
</evidence>
<evidence type="ECO:0000256" key="2">
    <source>
        <dbReference type="SAM" id="SignalP"/>
    </source>
</evidence>
<reference evidence="4" key="1">
    <citation type="journal article" date="2019" name="Int. J. Syst. Evol. Microbiol.">
        <title>The Global Catalogue of Microorganisms (GCM) 10K type strain sequencing project: providing services to taxonomists for standard genome sequencing and annotation.</title>
        <authorList>
            <consortium name="The Broad Institute Genomics Platform"/>
            <consortium name="The Broad Institute Genome Sequencing Center for Infectious Disease"/>
            <person name="Wu L."/>
            <person name="Ma J."/>
        </authorList>
    </citation>
    <scope>NUCLEOTIDE SEQUENCE [LARGE SCALE GENOMIC DNA]</scope>
    <source>
        <strain evidence="4">CGMCC 1.10363</strain>
    </source>
</reference>
<dbReference type="Proteomes" id="UP001595900">
    <property type="component" value="Unassembled WGS sequence"/>
</dbReference>
<proteinExistence type="predicted"/>
<keyword evidence="2" id="KW-0732">Signal</keyword>
<name>A0ABV8QAV0_9MICO</name>
<gene>
    <name evidence="3" type="ORF">ACFOYW_13765</name>
</gene>
<keyword evidence="4" id="KW-1185">Reference proteome</keyword>
<dbReference type="EMBL" id="JBHSCN010000006">
    <property type="protein sequence ID" value="MFC4244439.1"/>
    <property type="molecule type" value="Genomic_DNA"/>
</dbReference>
<dbReference type="RefSeq" id="WP_390229972.1">
    <property type="nucleotide sequence ID" value="NZ_JBHSCN010000006.1"/>
</dbReference>
<feature type="compositionally biased region" description="Polar residues" evidence="1">
    <location>
        <begin position="32"/>
        <end position="42"/>
    </location>
</feature>
<evidence type="ECO:0000313" key="4">
    <source>
        <dbReference type="Proteomes" id="UP001595900"/>
    </source>
</evidence>
<protein>
    <submittedName>
        <fullName evidence="3">Uncharacterized protein</fullName>
    </submittedName>
</protein>
<feature type="signal peptide" evidence="2">
    <location>
        <begin position="1"/>
        <end position="35"/>
    </location>
</feature>
<feature type="chain" id="PRO_5045062401" evidence="2">
    <location>
        <begin position="36"/>
        <end position="109"/>
    </location>
</feature>
<organism evidence="3 4">
    <name type="scientific">Gryllotalpicola reticulitermitis</name>
    <dbReference type="NCBI Taxonomy" id="1184153"/>
    <lineage>
        <taxon>Bacteria</taxon>
        <taxon>Bacillati</taxon>
        <taxon>Actinomycetota</taxon>
        <taxon>Actinomycetes</taxon>
        <taxon>Micrococcales</taxon>
        <taxon>Microbacteriaceae</taxon>
        <taxon>Gryllotalpicola</taxon>
    </lineage>
</organism>
<evidence type="ECO:0000313" key="3">
    <source>
        <dbReference type="EMBL" id="MFC4244439.1"/>
    </source>
</evidence>
<feature type="region of interest" description="Disordered" evidence="1">
    <location>
        <begin position="32"/>
        <end position="51"/>
    </location>
</feature>
<accession>A0ABV8QAV0</accession>
<comment type="caution">
    <text evidence="3">The sequence shown here is derived from an EMBL/GenBank/DDBJ whole genome shotgun (WGS) entry which is preliminary data.</text>
</comment>